<dbReference type="GO" id="GO:0071586">
    <property type="term" value="P:CAAX-box protein processing"/>
    <property type="evidence" value="ECO:0007669"/>
    <property type="project" value="InterPro"/>
</dbReference>
<dbReference type="AlphaFoldDB" id="A0A4R3KV87"/>
<evidence type="ECO:0000313" key="12">
    <source>
        <dbReference type="EMBL" id="TCS89441.1"/>
    </source>
</evidence>
<keyword evidence="4 7" id="KW-0862">Zinc</keyword>
<feature type="transmembrane region" description="Helical" evidence="9">
    <location>
        <begin position="55"/>
        <end position="75"/>
    </location>
</feature>
<dbReference type="GO" id="GO:0046872">
    <property type="term" value="F:metal ion binding"/>
    <property type="evidence" value="ECO:0007669"/>
    <property type="project" value="UniProtKB-KW"/>
</dbReference>
<feature type="transmembrane region" description="Helical" evidence="9">
    <location>
        <begin position="167"/>
        <end position="190"/>
    </location>
</feature>
<evidence type="ECO:0000256" key="1">
    <source>
        <dbReference type="ARBA" id="ARBA00022670"/>
    </source>
</evidence>
<sequence length="409" mass="47740">MDRELSLGIILFTVFLLFFILVVLIMEYKNMEQLQIEYPDIPKEAYEYRKSNLKVWAISLVLKFLVPFLFLITGLSSKIGNFAKGNGRNLFLTGLIYAVIFSIIDLLISLPTSFYSGFILKHRYNLSNQTISRWFELVFKNFVLNTGAMSLTIWFPYYMMRKSPTRWWLYLGLISIPVIIFIAFISPMYIDPIFNKYTSIEDEQLGQEIKELLNKAGIEDADIYKVDKSRDTKEMNAYMTGVFKSKRIVLWDTTIDKLSKEEILSVTAHEIGHYVKGHIWKGIILGGLGSILLMYLVYRTSHWILIKSNGSFGFNRLQDIASLPLILLVLNFYMFFANPITNAYSRHMEREADMMEIQLTKNKEAAIFTISKLHEESLSIPRSSTIYKIWYHSHPTAEERIEFFSNFEY</sequence>
<dbReference type="OrthoDB" id="9781930at2"/>
<keyword evidence="9" id="KW-0812">Transmembrane</keyword>
<evidence type="ECO:0000259" key="10">
    <source>
        <dbReference type="Pfam" id="PF01435"/>
    </source>
</evidence>
<dbReference type="InterPro" id="IPR032456">
    <property type="entry name" value="Peptidase_M48_N"/>
</dbReference>
<proteinExistence type="inferred from homology"/>
<dbReference type="InterPro" id="IPR001915">
    <property type="entry name" value="Peptidase_M48"/>
</dbReference>
<evidence type="ECO:0000256" key="5">
    <source>
        <dbReference type="ARBA" id="ARBA00023049"/>
    </source>
</evidence>
<feature type="binding site" evidence="7">
    <location>
        <position position="273"/>
    </location>
    <ligand>
        <name>Zn(2+)</name>
        <dbReference type="ChEBI" id="CHEBI:29105"/>
        <note>catalytic</note>
    </ligand>
</feature>
<feature type="transmembrane region" description="Helical" evidence="9">
    <location>
        <begin position="279"/>
        <end position="298"/>
    </location>
</feature>
<dbReference type="RefSeq" id="WP_132027584.1">
    <property type="nucleotide sequence ID" value="NZ_CP068564.1"/>
</dbReference>
<evidence type="ECO:0000256" key="4">
    <source>
        <dbReference type="ARBA" id="ARBA00022833"/>
    </source>
</evidence>
<gene>
    <name evidence="12" type="ORF">EDD65_106107</name>
</gene>
<dbReference type="CDD" id="cd07343">
    <property type="entry name" value="M48A_Zmpste24p_like"/>
    <property type="match status" value="1"/>
</dbReference>
<feature type="domain" description="Peptidase M48" evidence="10">
    <location>
        <begin position="201"/>
        <end position="404"/>
    </location>
</feature>
<feature type="transmembrane region" description="Helical" evidence="9">
    <location>
        <begin position="95"/>
        <end position="116"/>
    </location>
</feature>
<feature type="active site" evidence="6">
    <location>
        <position position="270"/>
    </location>
</feature>
<reference evidence="12 13" key="1">
    <citation type="submission" date="2019-03" db="EMBL/GenBank/DDBJ databases">
        <title>Genomic Encyclopedia of Type Strains, Phase IV (KMG-IV): sequencing the most valuable type-strain genomes for metagenomic binning, comparative biology and taxonomic classification.</title>
        <authorList>
            <person name="Goeker M."/>
        </authorList>
    </citation>
    <scope>NUCLEOTIDE SEQUENCE [LARGE SCALE GENOMIC DNA]</scope>
    <source>
        <strain evidence="12 13">DSM 26752</strain>
    </source>
</reference>
<dbReference type="Pfam" id="PF16491">
    <property type="entry name" value="Peptidase_M48_N"/>
    <property type="match status" value="1"/>
</dbReference>
<dbReference type="PANTHER" id="PTHR10120">
    <property type="entry name" value="CAAX PRENYL PROTEASE 1"/>
    <property type="match status" value="1"/>
</dbReference>
<keyword evidence="3 8" id="KW-0378">Hydrolase</keyword>
<comment type="caution">
    <text evidence="12">The sequence shown here is derived from an EMBL/GenBank/DDBJ whole genome shotgun (WGS) entry which is preliminary data.</text>
</comment>
<feature type="transmembrane region" description="Helical" evidence="9">
    <location>
        <begin position="6"/>
        <end position="26"/>
    </location>
</feature>
<evidence type="ECO:0000256" key="6">
    <source>
        <dbReference type="PIRSR" id="PIRSR627057-1"/>
    </source>
</evidence>
<feature type="transmembrane region" description="Helical" evidence="9">
    <location>
        <begin position="320"/>
        <end position="340"/>
    </location>
</feature>
<name>A0A4R3KV87_9FIRM</name>
<evidence type="ECO:0000256" key="2">
    <source>
        <dbReference type="ARBA" id="ARBA00022723"/>
    </source>
</evidence>
<comment type="cofactor">
    <cofactor evidence="7 8">
        <name>Zn(2+)</name>
        <dbReference type="ChEBI" id="CHEBI:29105"/>
    </cofactor>
    <text evidence="7 8">Binds 1 zinc ion per subunit.</text>
</comment>
<keyword evidence="9" id="KW-0472">Membrane</keyword>
<dbReference type="Pfam" id="PF01435">
    <property type="entry name" value="Peptidase_M48"/>
    <property type="match status" value="1"/>
</dbReference>
<evidence type="ECO:0000313" key="13">
    <source>
        <dbReference type="Proteomes" id="UP000294567"/>
    </source>
</evidence>
<dbReference type="Proteomes" id="UP000294567">
    <property type="component" value="Unassembled WGS sequence"/>
</dbReference>
<evidence type="ECO:0000259" key="11">
    <source>
        <dbReference type="Pfam" id="PF16491"/>
    </source>
</evidence>
<evidence type="ECO:0000256" key="7">
    <source>
        <dbReference type="PIRSR" id="PIRSR627057-2"/>
    </source>
</evidence>
<feature type="binding site" evidence="7">
    <location>
        <position position="269"/>
    </location>
    <ligand>
        <name>Zn(2+)</name>
        <dbReference type="ChEBI" id="CHEBI:29105"/>
        <note>catalytic</note>
    </ligand>
</feature>
<dbReference type="GO" id="GO:0004222">
    <property type="term" value="F:metalloendopeptidase activity"/>
    <property type="evidence" value="ECO:0007669"/>
    <property type="project" value="InterPro"/>
</dbReference>
<keyword evidence="2 7" id="KW-0479">Metal-binding</keyword>
<feature type="binding site" evidence="7">
    <location>
        <position position="349"/>
    </location>
    <ligand>
        <name>Zn(2+)</name>
        <dbReference type="ChEBI" id="CHEBI:29105"/>
        <note>catalytic</note>
    </ligand>
</feature>
<feature type="active site" description="Proton donor" evidence="6">
    <location>
        <position position="353"/>
    </location>
</feature>
<keyword evidence="9" id="KW-1133">Transmembrane helix</keyword>
<feature type="domain" description="CAAX prenyl protease 1 N-terminal" evidence="11">
    <location>
        <begin position="44"/>
        <end position="196"/>
    </location>
</feature>
<organism evidence="12 13">
    <name type="scientific">Keratinibaculum paraultunense</name>
    <dbReference type="NCBI Taxonomy" id="1278232"/>
    <lineage>
        <taxon>Bacteria</taxon>
        <taxon>Bacillati</taxon>
        <taxon>Bacillota</taxon>
        <taxon>Tissierellia</taxon>
        <taxon>Tissierellales</taxon>
        <taxon>Tepidimicrobiaceae</taxon>
        <taxon>Keratinibaculum</taxon>
    </lineage>
</organism>
<feature type="transmembrane region" description="Helical" evidence="9">
    <location>
        <begin position="137"/>
        <end position="155"/>
    </location>
</feature>
<evidence type="ECO:0000256" key="8">
    <source>
        <dbReference type="RuleBase" id="RU003983"/>
    </source>
</evidence>
<keyword evidence="1 8" id="KW-0645">Protease</keyword>
<protein>
    <submittedName>
        <fullName evidence="12">Zn-dependent protease with chaperone function</fullName>
    </submittedName>
</protein>
<dbReference type="Gene3D" id="3.30.2010.10">
    <property type="entry name" value="Metalloproteases ('zincins'), catalytic domain"/>
    <property type="match status" value="1"/>
</dbReference>
<comment type="similarity">
    <text evidence="8">Belongs to the peptidase M48 family.</text>
</comment>
<evidence type="ECO:0000256" key="3">
    <source>
        <dbReference type="ARBA" id="ARBA00022801"/>
    </source>
</evidence>
<dbReference type="EMBL" id="SMAE01000006">
    <property type="protein sequence ID" value="TCS89441.1"/>
    <property type="molecule type" value="Genomic_DNA"/>
</dbReference>
<dbReference type="InterPro" id="IPR027057">
    <property type="entry name" value="CAXX_Prtase_1"/>
</dbReference>
<keyword evidence="5 8" id="KW-0482">Metalloprotease</keyword>
<keyword evidence="13" id="KW-1185">Reference proteome</keyword>
<evidence type="ECO:0000256" key="9">
    <source>
        <dbReference type="SAM" id="Phobius"/>
    </source>
</evidence>
<accession>A0A4R3KV87</accession>